<comment type="caution">
    <text evidence="10">The sequence shown here is derived from an EMBL/GenBank/DDBJ whole genome shotgun (WGS) entry which is preliminary data.</text>
</comment>
<keyword evidence="7 8" id="KW-0472">Membrane</keyword>
<accession>A0A170YC17</accession>
<dbReference type="STRING" id="681398.PJIAN_1264"/>
<evidence type="ECO:0000256" key="6">
    <source>
        <dbReference type="ARBA" id="ARBA00022989"/>
    </source>
</evidence>
<evidence type="ECO:0000313" key="10">
    <source>
        <dbReference type="EMBL" id="GAT61681.1"/>
    </source>
</evidence>
<feature type="domain" description="Bacterial sugar transferase" evidence="9">
    <location>
        <begin position="351"/>
        <end position="497"/>
    </location>
</feature>
<keyword evidence="11" id="KW-1185">Reference proteome</keyword>
<evidence type="ECO:0000259" key="9">
    <source>
        <dbReference type="Pfam" id="PF02397"/>
    </source>
</evidence>
<feature type="transmembrane region" description="Helical" evidence="8">
    <location>
        <begin position="85"/>
        <end position="103"/>
    </location>
</feature>
<reference evidence="11" key="2">
    <citation type="journal article" date="2017" name="Genome Announc.">
        <title>Draft genome sequence of Paludibacter jiangxiensis NM7(T), a propionate-producing fermentative bacterium.</title>
        <authorList>
            <person name="Qiu Y.-L."/>
            <person name="Tourlousse D.M."/>
            <person name="Matsuura N."/>
            <person name="Ohashi A."/>
            <person name="Sekiguchi Y."/>
        </authorList>
    </citation>
    <scope>NUCLEOTIDE SEQUENCE [LARGE SCALE GENOMIC DNA]</scope>
    <source>
        <strain evidence="11">NM7</strain>
    </source>
</reference>
<dbReference type="PANTHER" id="PTHR30576">
    <property type="entry name" value="COLANIC BIOSYNTHESIS UDP-GLUCOSE LIPID CARRIER TRANSFERASE"/>
    <property type="match status" value="1"/>
</dbReference>
<proteinExistence type="inferred from homology"/>
<dbReference type="GO" id="GO:0016780">
    <property type="term" value="F:phosphotransferase activity, for other substituted phosphate groups"/>
    <property type="evidence" value="ECO:0007669"/>
    <property type="project" value="TreeGrafter"/>
</dbReference>
<dbReference type="EMBL" id="BDCR01000001">
    <property type="protein sequence ID" value="GAT61681.1"/>
    <property type="molecule type" value="Genomic_DNA"/>
</dbReference>
<dbReference type="PANTHER" id="PTHR30576:SF4">
    <property type="entry name" value="UNDECAPRENYL-PHOSPHATE GALACTOSE PHOSPHOTRANSFERASE"/>
    <property type="match status" value="1"/>
</dbReference>
<evidence type="ECO:0000256" key="2">
    <source>
        <dbReference type="ARBA" id="ARBA00006464"/>
    </source>
</evidence>
<dbReference type="AlphaFoldDB" id="A0A170YC17"/>
<keyword evidence="4 10" id="KW-0808">Transferase</keyword>
<comment type="subcellular location">
    <subcellularLocation>
        <location evidence="1">Cell membrane</location>
    </subcellularLocation>
</comment>
<evidence type="ECO:0000256" key="5">
    <source>
        <dbReference type="ARBA" id="ARBA00022692"/>
    </source>
</evidence>
<organism evidence="10 11">
    <name type="scientific">Paludibacter jiangxiensis</name>
    <dbReference type="NCBI Taxonomy" id="681398"/>
    <lineage>
        <taxon>Bacteria</taxon>
        <taxon>Pseudomonadati</taxon>
        <taxon>Bacteroidota</taxon>
        <taxon>Bacteroidia</taxon>
        <taxon>Bacteroidales</taxon>
        <taxon>Paludibacteraceae</taxon>
        <taxon>Paludibacter</taxon>
    </lineage>
</organism>
<dbReference type="OrthoDB" id="9808602at2"/>
<evidence type="ECO:0000256" key="1">
    <source>
        <dbReference type="ARBA" id="ARBA00004236"/>
    </source>
</evidence>
<dbReference type="Proteomes" id="UP000076586">
    <property type="component" value="Unassembled WGS sequence"/>
</dbReference>
<feature type="transmembrane region" description="Helical" evidence="8">
    <location>
        <begin position="46"/>
        <end position="64"/>
    </location>
</feature>
<gene>
    <name evidence="10" type="ORF">PJIAN_1264</name>
</gene>
<keyword evidence="5 8" id="KW-0812">Transmembrane</keyword>
<keyword evidence="3" id="KW-1003">Cell membrane</keyword>
<comment type="similarity">
    <text evidence="2">Belongs to the bacterial sugar transferase family.</text>
</comment>
<dbReference type="GO" id="GO:0005886">
    <property type="term" value="C:plasma membrane"/>
    <property type="evidence" value="ECO:0007669"/>
    <property type="project" value="UniProtKB-SubCell"/>
</dbReference>
<feature type="transmembrane region" description="Helical" evidence="8">
    <location>
        <begin position="109"/>
        <end position="131"/>
    </location>
</feature>
<reference evidence="11" key="1">
    <citation type="submission" date="2016-04" db="EMBL/GenBank/DDBJ databases">
        <title>Draft genome sequence of Paludibacter jiangxiensis strain NM7.</title>
        <authorList>
            <person name="Qiu Y."/>
            <person name="Matsuura N."/>
            <person name="Ohashi A."/>
            <person name="Tourlousse M.D."/>
            <person name="Sekiguchi Y."/>
        </authorList>
    </citation>
    <scope>NUCLEOTIDE SEQUENCE [LARGE SCALE GENOMIC DNA]</scope>
    <source>
        <strain evidence="11">NM7</strain>
    </source>
</reference>
<dbReference type="InterPro" id="IPR003362">
    <property type="entry name" value="Bact_transf"/>
</dbReference>
<evidence type="ECO:0000256" key="3">
    <source>
        <dbReference type="ARBA" id="ARBA00022475"/>
    </source>
</evidence>
<evidence type="ECO:0000256" key="8">
    <source>
        <dbReference type="SAM" id="Phobius"/>
    </source>
</evidence>
<keyword evidence="6 8" id="KW-1133">Transmembrane helix</keyword>
<protein>
    <submittedName>
        <fullName evidence="10">Sugar transferase</fullName>
    </submittedName>
</protein>
<feature type="transmembrane region" description="Helical" evidence="8">
    <location>
        <begin position="12"/>
        <end position="34"/>
    </location>
</feature>
<sequence length="512" mass="60139">MKTRIKKHHNNPLVIYMIINVIVAVCLFYSTVGLLPFTSQHPIEKYTLPFFIFLFGWVFFGISFKKYLNFRKRRLKHVTKSCLKSDFSAIIAGLLVLIIFPELNYSKVAFISFSVLLFFVEAILISVYYGFHEAEVHSELNLETNPTHYETTLNQEARFVNDEVREFMTNYIMKLQGKDLLDFLQDNAGLFLSSTLLINTTERFNIEKVSKTRYSTIINLHQINDIREINTFFATINERLPYGGTFVGCFEALQQRKKRILGGKNKLFRVIIYLRDFFIFRILPKLNLTRELYFWITAGKGRALSIAEVFGRAYFCGFEIAHEIQIGGLSYFIARKKKEPLRIESAHYSFLLALERIGKNKELFKVYKIRTMYPYSSYLQGYVFQKNNLREGGKFQHDFRITTLGHFLRRYWLDELPMLANLLKGNMKLVGVRPLSKQYFSLYSEDLQQQRVRHKPGLLPPFYADMPKSLEEIQASEKKYLDACENQGLFFTDLQYLATILFNILFKKVRSK</sequence>
<name>A0A170YC17_9BACT</name>
<evidence type="ECO:0000256" key="7">
    <source>
        <dbReference type="ARBA" id="ARBA00023136"/>
    </source>
</evidence>
<evidence type="ECO:0000313" key="11">
    <source>
        <dbReference type="Proteomes" id="UP000076586"/>
    </source>
</evidence>
<evidence type="ECO:0000256" key="4">
    <source>
        <dbReference type="ARBA" id="ARBA00022679"/>
    </source>
</evidence>
<dbReference type="Pfam" id="PF02397">
    <property type="entry name" value="Bac_transf"/>
    <property type="match status" value="1"/>
</dbReference>